<dbReference type="PANTHER" id="PTHR33154">
    <property type="entry name" value="TRANSCRIPTIONAL REGULATOR, ARSR FAMILY"/>
    <property type="match status" value="1"/>
</dbReference>
<evidence type="ECO:0000313" key="6">
    <source>
        <dbReference type="Proteomes" id="UP000680866"/>
    </source>
</evidence>
<dbReference type="PRINTS" id="PR00778">
    <property type="entry name" value="HTHARSR"/>
</dbReference>
<dbReference type="AlphaFoldDB" id="A0A810MXD2"/>
<dbReference type="PROSITE" id="PS50987">
    <property type="entry name" value="HTH_ARSR_2"/>
    <property type="match status" value="1"/>
</dbReference>
<dbReference type="GO" id="GO:0003677">
    <property type="term" value="F:DNA binding"/>
    <property type="evidence" value="ECO:0007669"/>
    <property type="project" value="UniProtKB-KW"/>
</dbReference>
<gene>
    <name evidence="5" type="ORF">Prubr_12840</name>
</gene>
<keyword evidence="1" id="KW-0805">Transcription regulation</keyword>
<dbReference type="NCBIfam" id="NF033788">
    <property type="entry name" value="HTH_metalloreg"/>
    <property type="match status" value="1"/>
</dbReference>
<dbReference type="SMART" id="SM00418">
    <property type="entry name" value="HTH_ARSR"/>
    <property type="match status" value="1"/>
</dbReference>
<dbReference type="Gene3D" id="1.10.10.10">
    <property type="entry name" value="Winged helix-like DNA-binding domain superfamily/Winged helix DNA-binding domain"/>
    <property type="match status" value="1"/>
</dbReference>
<protein>
    <submittedName>
        <fullName evidence="5">Putative transcription regulator, ArsR family protein</fullName>
    </submittedName>
</protein>
<dbReference type="InterPro" id="IPR036388">
    <property type="entry name" value="WH-like_DNA-bd_sf"/>
</dbReference>
<dbReference type="InterPro" id="IPR036390">
    <property type="entry name" value="WH_DNA-bd_sf"/>
</dbReference>
<dbReference type="CDD" id="cd00090">
    <property type="entry name" value="HTH_ARSR"/>
    <property type="match status" value="1"/>
</dbReference>
<keyword evidence="6" id="KW-1185">Reference proteome</keyword>
<dbReference type="Proteomes" id="UP000680866">
    <property type="component" value="Chromosome"/>
</dbReference>
<dbReference type="InterPro" id="IPR051081">
    <property type="entry name" value="HTH_MetalResp_TranReg"/>
</dbReference>
<dbReference type="EMBL" id="AP023359">
    <property type="protein sequence ID" value="BCJ64263.1"/>
    <property type="molecule type" value="Genomic_DNA"/>
</dbReference>
<reference evidence="5" key="1">
    <citation type="submission" date="2020-08" db="EMBL/GenBank/DDBJ databases">
        <title>Whole genome shotgun sequence of Polymorphospora rubra NBRC 101157.</title>
        <authorList>
            <person name="Komaki H."/>
            <person name="Tamura T."/>
        </authorList>
    </citation>
    <scope>NUCLEOTIDE SEQUENCE</scope>
    <source>
        <strain evidence="5">NBRC 101157</strain>
    </source>
</reference>
<organism evidence="5 6">
    <name type="scientific">Polymorphospora rubra</name>
    <dbReference type="NCBI Taxonomy" id="338584"/>
    <lineage>
        <taxon>Bacteria</taxon>
        <taxon>Bacillati</taxon>
        <taxon>Actinomycetota</taxon>
        <taxon>Actinomycetes</taxon>
        <taxon>Micromonosporales</taxon>
        <taxon>Micromonosporaceae</taxon>
        <taxon>Polymorphospora</taxon>
    </lineage>
</organism>
<dbReference type="SUPFAM" id="SSF46785">
    <property type="entry name" value="Winged helix' DNA-binding domain"/>
    <property type="match status" value="1"/>
</dbReference>
<dbReference type="GO" id="GO:0003700">
    <property type="term" value="F:DNA-binding transcription factor activity"/>
    <property type="evidence" value="ECO:0007669"/>
    <property type="project" value="InterPro"/>
</dbReference>
<name>A0A810MXD2_9ACTN</name>
<accession>A0A810MXD2</accession>
<evidence type="ECO:0000313" key="5">
    <source>
        <dbReference type="EMBL" id="BCJ64263.1"/>
    </source>
</evidence>
<proteinExistence type="predicted"/>
<keyword evidence="2" id="KW-0238">DNA-binding</keyword>
<dbReference type="InterPro" id="IPR001845">
    <property type="entry name" value="HTH_ArsR_DNA-bd_dom"/>
</dbReference>
<dbReference type="PANTHER" id="PTHR33154:SF33">
    <property type="entry name" value="TRANSCRIPTIONAL REPRESSOR SDPR"/>
    <property type="match status" value="1"/>
</dbReference>
<evidence type="ECO:0000256" key="2">
    <source>
        <dbReference type="ARBA" id="ARBA00023125"/>
    </source>
</evidence>
<sequence length="100" mass="11281">MDGFTLIADPTRRRILDLLRAEERDVGALITALGLPQPLVSKHLRVLREAGAVTATVAGRRRVYRLAVDPLPDVLAWVTPYRQMWSASFDRLARSLDEEK</sequence>
<dbReference type="Pfam" id="PF01022">
    <property type="entry name" value="HTH_5"/>
    <property type="match status" value="1"/>
</dbReference>
<evidence type="ECO:0000256" key="3">
    <source>
        <dbReference type="ARBA" id="ARBA00023163"/>
    </source>
</evidence>
<dbReference type="InterPro" id="IPR011991">
    <property type="entry name" value="ArsR-like_HTH"/>
</dbReference>
<dbReference type="KEGG" id="pry:Prubr_12840"/>
<evidence type="ECO:0000259" key="4">
    <source>
        <dbReference type="PROSITE" id="PS50987"/>
    </source>
</evidence>
<evidence type="ECO:0000256" key="1">
    <source>
        <dbReference type="ARBA" id="ARBA00023015"/>
    </source>
</evidence>
<dbReference type="RefSeq" id="WP_212822482.1">
    <property type="nucleotide sequence ID" value="NZ_AP023359.1"/>
</dbReference>
<keyword evidence="3" id="KW-0804">Transcription</keyword>
<feature type="domain" description="HTH arsR-type" evidence="4">
    <location>
        <begin position="1"/>
        <end position="86"/>
    </location>
</feature>